<dbReference type="EMBL" id="CAJOBZ010000012">
    <property type="protein sequence ID" value="CAF4836790.1"/>
    <property type="molecule type" value="Genomic_DNA"/>
</dbReference>
<sequence length="290" mass="33041">MPPTRRTNLGRRTRNTASQRNIRANQADEQREARNELQRNRNQHRNVVFNPHRAAFSYNMAIDYSSERIVAIGLMNIVCPHCNALKFKNEAHGLCCASGQVKLTPLVPPPEPLHSLVSGNGPDSNHFLTHIQQYNNCFQMTSFGATKVIRDNYMPTFKIQGQIYHRTGSLLPIPDEDYKFLQIYFMGNSAPAGQHAGRFNAPTIDEVAIVVVGENVETRDIVLHRRNDQLQRVSETHRSYDALQYPILFWQGEDGYHFSIKMINPVTGAETNKKVSSMNYYSYRLMGSGK</sequence>
<organism evidence="2 3">
    <name type="scientific">Pieris macdunnoughi</name>
    <dbReference type="NCBI Taxonomy" id="345717"/>
    <lineage>
        <taxon>Eukaryota</taxon>
        <taxon>Metazoa</taxon>
        <taxon>Ecdysozoa</taxon>
        <taxon>Arthropoda</taxon>
        <taxon>Hexapoda</taxon>
        <taxon>Insecta</taxon>
        <taxon>Pterygota</taxon>
        <taxon>Neoptera</taxon>
        <taxon>Endopterygota</taxon>
        <taxon>Lepidoptera</taxon>
        <taxon>Glossata</taxon>
        <taxon>Ditrysia</taxon>
        <taxon>Papilionoidea</taxon>
        <taxon>Pieridae</taxon>
        <taxon>Pierinae</taxon>
        <taxon>Pieris</taxon>
    </lineage>
</organism>
<keyword evidence="3" id="KW-1185">Reference proteome</keyword>
<dbReference type="OrthoDB" id="10051381at2759"/>
<dbReference type="Proteomes" id="UP000663880">
    <property type="component" value="Unassembled WGS sequence"/>
</dbReference>
<gene>
    <name evidence="2" type="ORF">PMACD_LOCUS5752</name>
</gene>
<name>A0A821R3B1_9NEOP</name>
<evidence type="ECO:0000256" key="1">
    <source>
        <dbReference type="SAM" id="MobiDB-lite"/>
    </source>
</evidence>
<evidence type="ECO:0000313" key="2">
    <source>
        <dbReference type="EMBL" id="CAF4836790.1"/>
    </source>
</evidence>
<accession>A0A821R3B1</accession>
<proteinExistence type="predicted"/>
<protein>
    <recommendedName>
        <fullName evidence="4">Helitron helicase-like domain-containing protein</fullName>
    </recommendedName>
</protein>
<reference evidence="2" key="1">
    <citation type="submission" date="2021-02" db="EMBL/GenBank/DDBJ databases">
        <authorList>
            <person name="Steward A R."/>
        </authorList>
    </citation>
    <scope>NUCLEOTIDE SEQUENCE</scope>
</reference>
<feature type="compositionally biased region" description="Basic and acidic residues" evidence="1">
    <location>
        <begin position="26"/>
        <end position="39"/>
    </location>
</feature>
<feature type="region of interest" description="Disordered" evidence="1">
    <location>
        <begin position="1"/>
        <end position="45"/>
    </location>
</feature>
<dbReference type="PANTHER" id="PTHR45786">
    <property type="entry name" value="DNA BINDING PROTEIN-LIKE"/>
    <property type="match status" value="1"/>
</dbReference>
<evidence type="ECO:0008006" key="4">
    <source>
        <dbReference type="Google" id="ProtNLM"/>
    </source>
</evidence>
<comment type="caution">
    <text evidence="2">The sequence shown here is derived from an EMBL/GenBank/DDBJ whole genome shotgun (WGS) entry which is preliminary data.</text>
</comment>
<dbReference type="AlphaFoldDB" id="A0A821R3B1"/>
<evidence type="ECO:0000313" key="3">
    <source>
        <dbReference type="Proteomes" id="UP000663880"/>
    </source>
</evidence>
<dbReference type="PANTHER" id="PTHR45786:SF74">
    <property type="entry name" value="ATP-DEPENDENT DNA HELICASE"/>
    <property type="match status" value="1"/>
</dbReference>